<keyword evidence="3 5" id="KW-0808">Transferase</keyword>
<dbReference type="AlphaFoldDB" id="I2GLB2"/>
<comment type="similarity">
    <text evidence="1 5">Belongs to the antibiotic N-acetyltransferase family.</text>
</comment>
<keyword evidence="4 5" id="KW-0012">Acyltransferase</keyword>
<dbReference type="GO" id="GO:0046353">
    <property type="term" value="F:aminoglycoside 3-N-acetyltransferase activity"/>
    <property type="evidence" value="ECO:0007669"/>
    <property type="project" value="UniProtKB-EC"/>
</dbReference>
<protein>
    <recommendedName>
        <fullName evidence="2 5">Aminoglycoside N(3)-acetyltransferase</fullName>
        <ecNumber evidence="5">2.3.1.-</ecNumber>
    </recommendedName>
</protein>
<dbReference type="InterPro" id="IPR028345">
    <property type="entry name" value="Antibiotic_NAT-like"/>
</dbReference>
<feature type="region of interest" description="Disordered" evidence="6">
    <location>
        <begin position="114"/>
        <end position="133"/>
    </location>
</feature>
<proteinExistence type="inferred from homology"/>
<evidence type="ECO:0000256" key="2">
    <source>
        <dbReference type="ARBA" id="ARBA00012882"/>
    </source>
</evidence>
<dbReference type="eggNOG" id="COG2746">
    <property type="taxonomic scope" value="Bacteria"/>
</dbReference>
<evidence type="ECO:0000313" key="8">
    <source>
        <dbReference type="Proteomes" id="UP000009309"/>
    </source>
</evidence>
<keyword evidence="5" id="KW-0046">Antibiotic resistance</keyword>
<dbReference type="EMBL" id="CAIT01000007">
    <property type="protein sequence ID" value="CCH54688.1"/>
    <property type="molecule type" value="Genomic_DNA"/>
</dbReference>
<name>I2GLB2_9BACT</name>
<comment type="caution">
    <text evidence="7">The sequence shown here is derived from an EMBL/GenBank/DDBJ whole genome shotgun (WGS) entry which is preliminary data.</text>
</comment>
<evidence type="ECO:0000256" key="4">
    <source>
        <dbReference type="ARBA" id="ARBA00023315"/>
    </source>
</evidence>
<evidence type="ECO:0000256" key="5">
    <source>
        <dbReference type="RuleBase" id="RU365031"/>
    </source>
</evidence>
<dbReference type="Proteomes" id="UP000009309">
    <property type="component" value="Unassembled WGS sequence"/>
</dbReference>
<dbReference type="InterPro" id="IPR003679">
    <property type="entry name" value="Amioglycoside_AcTrfase"/>
</dbReference>
<dbReference type="EC" id="2.3.1.-" evidence="5"/>
<comment type="catalytic activity">
    <reaction evidence="5">
        <text>a 2-deoxystreptamine antibiotic + acetyl-CoA = an N(3)-acetyl-2-deoxystreptamine antibiotic + CoA + H(+)</text>
        <dbReference type="Rhea" id="RHEA:12665"/>
        <dbReference type="ChEBI" id="CHEBI:15378"/>
        <dbReference type="ChEBI" id="CHEBI:57287"/>
        <dbReference type="ChEBI" id="CHEBI:57288"/>
        <dbReference type="ChEBI" id="CHEBI:57921"/>
        <dbReference type="ChEBI" id="CHEBI:77452"/>
        <dbReference type="EC" id="2.3.1.81"/>
    </reaction>
</comment>
<dbReference type="SUPFAM" id="SSF110710">
    <property type="entry name" value="TTHA0583/YokD-like"/>
    <property type="match status" value="1"/>
</dbReference>
<dbReference type="PANTHER" id="PTHR11104:SF0">
    <property type="entry name" value="SPBETA PROPHAGE-DERIVED AMINOGLYCOSIDE N(3')-ACETYLTRANSFERASE-LIKE PROTEIN YOKD"/>
    <property type="match status" value="1"/>
</dbReference>
<evidence type="ECO:0000313" key="7">
    <source>
        <dbReference type="EMBL" id="CCH54688.1"/>
    </source>
</evidence>
<dbReference type="GO" id="GO:0046677">
    <property type="term" value="P:response to antibiotic"/>
    <property type="evidence" value="ECO:0007669"/>
    <property type="project" value="UniProtKB-KW"/>
</dbReference>
<sequence>MLIVGDSPYWTLRLLSKHLQALGLQSGDAVMVHAALRSAGPMLGGPDTLIEALLDVLGPEGTLLCYVNWEQQYEDAIDETGHVPEALKADIPPFDPAASRASRDHGAFAEFVRTTPGAHRSRNPGASVAGPPGSLPITHLTTDMARALLSTSLLQQTAKC</sequence>
<keyword evidence="8" id="KW-1185">Reference proteome</keyword>
<organism evidence="7 8">
    <name type="scientific">Fibrisoma limi BUZ 3</name>
    <dbReference type="NCBI Taxonomy" id="1185876"/>
    <lineage>
        <taxon>Bacteria</taxon>
        <taxon>Pseudomonadati</taxon>
        <taxon>Bacteroidota</taxon>
        <taxon>Cytophagia</taxon>
        <taxon>Cytophagales</taxon>
        <taxon>Spirosomataceae</taxon>
        <taxon>Fibrisoma</taxon>
    </lineage>
</organism>
<gene>
    <name evidence="7" type="primary">aacC1</name>
    <name evidence="7" type="ORF">BN8_03884</name>
</gene>
<dbReference type="Pfam" id="PF02522">
    <property type="entry name" value="Antibiotic_NAT"/>
    <property type="match status" value="1"/>
</dbReference>
<reference evidence="7 8" key="1">
    <citation type="journal article" date="2012" name="J. Bacteriol.">
        <title>Genome Sequence of the Filamentous Bacterium Fibrisoma limi BUZ 3T.</title>
        <authorList>
            <person name="Filippini M."/>
            <person name="Qi W."/>
            <person name="Jaenicke S."/>
            <person name="Goesmann A."/>
            <person name="Smits T.H."/>
            <person name="Bagheri H.C."/>
        </authorList>
    </citation>
    <scope>NUCLEOTIDE SEQUENCE [LARGE SCALE GENOMIC DNA]</scope>
    <source>
        <strain evidence="8">BUZ 3T</strain>
    </source>
</reference>
<evidence type="ECO:0000256" key="3">
    <source>
        <dbReference type="ARBA" id="ARBA00022679"/>
    </source>
</evidence>
<accession>I2GLB2</accession>
<dbReference type="STRING" id="1185876.BN8_03884"/>
<evidence type="ECO:0000256" key="1">
    <source>
        <dbReference type="ARBA" id="ARBA00006383"/>
    </source>
</evidence>
<evidence type="ECO:0000256" key="6">
    <source>
        <dbReference type="SAM" id="MobiDB-lite"/>
    </source>
</evidence>
<dbReference type="PANTHER" id="PTHR11104">
    <property type="entry name" value="AMINOGLYCOSIDE N3-ACETYLTRANSFERASE"/>
    <property type="match status" value="1"/>
</dbReference>